<dbReference type="PATRIC" id="fig|1303518.3.peg.873"/>
<dbReference type="HOGENOM" id="CLU_2068936_0_0_0"/>
<evidence type="ECO:0000313" key="1">
    <source>
        <dbReference type="EMBL" id="CCW34687.1"/>
    </source>
</evidence>
<dbReference type="EMBL" id="HF951689">
    <property type="protein sequence ID" value="CCW34687.1"/>
    <property type="molecule type" value="Genomic_DNA"/>
</dbReference>
<dbReference type="AlphaFoldDB" id="S0ETX2"/>
<dbReference type="KEGG" id="ccz:CCALI_00864"/>
<gene>
    <name evidence="1" type="ORF">CCALI_00864</name>
</gene>
<organism evidence="1 2">
    <name type="scientific">Chthonomonas calidirosea (strain DSM 23976 / ICMP 18418 / T49)</name>
    <dbReference type="NCBI Taxonomy" id="1303518"/>
    <lineage>
        <taxon>Bacteria</taxon>
        <taxon>Bacillati</taxon>
        <taxon>Armatimonadota</taxon>
        <taxon>Chthonomonadia</taxon>
        <taxon>Chthonomonadales</taxon>
        <taxon>Chthonomonadaceae</taxon>
        <taxon>Chthonomonas</taxon>
    </lineage>
</organism>
<protein>
    <submittedName>
        <fullName evidence="1">Uncharacterized protein</fullName>
    </submittedName>
</protein>
<proteinExistence type="predicted"/>
<keyword evidence="2" id="KW-1185">Reference proteome</keyword>
<sequence length="118" mass="13334">MQSAEGREMKFFVIGAVLLLGLFLFFVSRATAPKPHAPLPSQRYLYRDYVEHGDLAAKQVDKLAIETHGDISKVSPDDRDWLDSMTGGHGADLLRMRYRYLSAHKGLHQNPVKTHSNK</sequence>
<dbReference type="InParanoid" id="S0ETX2"/>
<reference evidence="2" key="1">
    <citation type="submission" date="2013-03" db="EMBL/GenBank/DDBJ databases">
        <title>Genome sequence of Chthonomonas calidirosea, the first sequenced genome from the Armatimonadetes phylum (formally candidate division OP10).</title>
        <authorList>
            <person name="Lee K.C.Y."/>
            <person name="Morgan X.C."/>
            <person name="Dunfield P.F."/>
            <person name="Tamas I."/>
            <person name="Houghton K.M."/>
            <person name="Vyssotski M."/>
            <person name="Ryan J.L.J."/>
            <person name="Lagutin K."/>
            <person name="McDonald I.R."/>
            <person name="Stott M.B."/>
        </authorList>
    </citation>
    <scope>NUCLEOTIDE SEQUENCE [LARGE SCALE GENOMIC DNA]</scope>
    <source>
        <strain evidence="2">DSM 23976 / ICMP 18418 / T49</strain>
    </source>
</reference>
<dbReference type="Proteomes" id="UP000014227">
    <property type="component" value="Chromosome I"/>
</dbReference>
<evidence type="ECO:0000313" key="2">
    <source>
        <dbReference type="Proteomes" id="UP000014227"/>
    </source>
</evidence>
<dbReference type="STRING" id="454171.CP488_00292"/>
<accession>S0ETX2</accession>
<name>S0ETX2_CHTCT</name>